<sequence>MPIPSCPRKPTTIINWTRNEFCFYRAWAFLFFSPNIQSYRNLILFLWGNRLTNPLCYGLPPHNLLPYGTTQPTTSVSLVPQHSQQFKVKKEDP</sequence>
<organism evidence="1 2">
    <name type="scientific">Araneus ventricosus</name>
    <name type="common">Orbweaver spider</name>
    <name type="synonym">Epeira ventricosa</name>
    <dbReference type="NCBI Taxonomy" id="182803"/>
    <lineage>
        <taxon>Eukaryota</taxon>
        <taxon>Metazoa</taxon>
        <taxon>Ecdysozoa</taxon>
        <taxon>Arthropoda</taxon>
        <taxon>Chelicerata</taxon>
        <taxon>Arachnida</taxon>
        <taxon>Araneae</taxon>
        <taxon>Araneomorphae</taxon>
        <taxon>Entelegynae</taxon>
        <taxon>Araneoidea</taxon>
        <taxon>Araneidae</taxon>
        <taxon>Araneus</taxon>
    </lineage>
</organism>
<keyword evidence="2" id="KW-1185">Reference proteome</keyword>
<proteinExistence type="predicted"/>
<comment type="caution">
    <text evidence="1">The sequence shown here is derived from an EMBL/GenBank/DDBJ whole genome shotgun (WGS) entry which is preliminary data.</text>
</comment>
<name>A0A4Y2JPU2_ARAVE</name>
<protein>
    <submittedName>
        <fullName evidence="1">Uncharacterized protein</fullName>
    </submittedName>
</protein>
<dbReference type="AlphaFoldDB" id="A0A4Y2JPU2"/>
<reference evidence="1 2" key="1">
    <citation type="journal article" date="2019" name="Sci. Rep.">
        <title>Orb-weaving spider Araneus ventricosus genome elucidates the spidroin gene catalogue.</title>
        <authorList>
            <person name="Kono N."/>
            <person name="Nakamura H."/>
            <person name="Ohtoshi R."/>
            <person name="Moran D.A.P."/>
            <person name="Shinohara A."/>
            <person name="Yoshida Y."/>
            <person name="Fujiwara M."/>
            <person name="Mori M."/>
            <person name="Tomita M."/>
            <person name="Arakawa K."/>
        </authorList>
    </citation>
    <scope>NUCLEOTIDE SEQUENCE [LARGE SCALE GENOMIC DNA]</scope>
</reference>
<accession>A0A4Y2JPU2</accession>
<gene>
    <name evidence="1" type="ORF">AVEN_145629_1</name>
</gene>
<dbReference type="Proteomes" id="UP000499080">
    <property type="component" value="Unassembled WGS sequence"/>
</dbReference>
<dbReference type="EMBL" id="BGPR01003787">
    <property type="protein sequence ID" value="GBM92421.1"/>
    <property type="molecule type" value="Genomic_DNA"/>
</dbReference>
<evidence type="ECO:0000313" key="1">
    <source>
        <dbReference type="EMBL" id="GBM92421.1"/>
    </source>
</evidence>
<evidence type="ECO:0000313" key="2">
    <source>
        <dbReference type="Proteomes" id="UP000499080"/>
    </source>
</evidence>